<comment type="subcellular location">
    <subcellularLocation>
        <location evidence="1">Nucleus</location>
    </subcellularLocation>
</comment>
<dbReference type="Gene3D" id="3.60.21.50">
    <property type="match status" value="1"/>
</dbReference>
<dbReference type="FunFam" id="3.60.21.50:FF:000002">
    <property type="entry name" value="DNA polymerase delta small subunit"/>
    <property type="match status" value="1"/>
</dbReference>
<keyword evidence="3" id="KW-0235">DNA replication</keyword>
<evidence type="ECO:0000313" key="8">
    <source>
        <dbReference type="Proteomes" id="UP000316726"/>
    </source>
</evidence>
<evidence type="ECO:0000256" key="2">
    <source>
        <dbReference type="ARBA" id="ARBA00006035"/>
    </source>
</evidence>
<keyword evidence="8" id="KW-1185">Reference proteome</keyword>
<dbReference type="CDD" id="cd07387">
    <property type="entry name" value="MPP_PolD2_C"/>
    <property type="match status" value="1"/>
</dbReference>
<dbReference type="GO" id="GO:1902969">
    <property type="term" value="P:mitotic DNA replication"/>
    <property type="evidence" value="ECO:0007669"/>
    <property type="project" value="UniProtKB-ARBA"/>
</dbReference>
<evidence type="ECO:0000256" key="1">
    <source>
        <dbReference type="ARBA" id="ARBA00004123"/>
    </source>
</evidence>
<feature type="domain" description="DNA polymerase alpha/delta/epsilon subunit B" evidence="5">
    <location>
        <begin position="215"/>
        <end position="419"/>
    </location>
</feature>
<dbReference type="InterPro" id="IPR041863">
    <property type="entry name" value="PolD2_C"/>
</dbReference>
<dbReference type="PANTHER" id="PTHR10416">
    <property type="entry name" value="DNA POLYMERASE DELTA SUBUNIT 2"/>
    <property type="match status" value="1"/>
</dbReference>
<accession>A0A5B8MSK1</accession>
<dbReference type="Proteomes" id="UP000316726">
    <property type="component" value="Chromosome 7"/>
</dbReference>
<dbReference type="AlphaFoldDB" id="A0A5B8MSK1"/>
<name>A0A5B8MSK1_9CHLO</name>
<evidence type="ECO:0000256" key="4">
    <source>
        <dbReference type="ARBA" id="ARBA00023242"/>
    </source>
</evidence>
<dbReference type="STRING" id="1764295.A0A5B8MSK1"/>
<protein>
    <submittedName>
        <fullName evidence="7">Small subunit of DNA polymerase delta</fullName>
    </submittedName>
</protein>
<organism evidence="7 8">
    <name type="scientific">Chloropicon primus</name>
    <dbReference type="NCBI Taxonomy" id="1764295"/>
    <lineage>
        <taxon>Eukaryota</taxon>
        <taxon>Viridiplantae</taxon>
        <taxon>Chlorophyta</taxon>
        <taxon>Chloropicophyceae</taxon>
        <taxon>Chloropicales</taxon>
        <taxon>Chloropicaceae</taxon>
        <taxon>Chloropicon</taxon>
    </lineage>
</organism>
<evidence type="ECO:0000256" key="3">
    <source>
        <dbReference type="ARBA" id="ARBA00022705"/>
    </source>
</evidence>
<comment type="similarity">
    <text evidence="2">Belongs to the DNA polymerase delta/II small subunit family.</text>
</comment>
<dbReference type="InterPro" id="IPR040663">
    <property type="entry name" value="DNA_pol_D_N"/>
</dbReference>
<evidence type="ECO:0000259" key="6">
    <source>
        <dbReference type="Pfam" id="PF18018"/>
    </source>
</evidence>
<keyword evidence="4" id="KW-0539">Nucleus</keyword>
<dbReference type="GO" id="GO:0043625">
    <property type="term" value="C:delta DNA polymerase complex"/>
    <property type="evidence" value="ECO:0007669"/>
    <property type="project" value="TreeGrafter"/>
</dbReference>
<dbReference type="Pfam" id="PF18018">
    <property type="entry name" value="DNA_pol_D_N"/>
    <property type="match status" value="1"/>
</dbReference>
<dbReference type="GO" id="GO:0006271">
    <property type="term" value="P:DNA strand elongation involved in DNA replication"/>
    <property type="evidence" value="ECO:0007669"/>
    <property type="project" value="TreeGrafter"/>
</dbReference>
<proteinExistence type="inferred from homology"/>
<feature type="domain" description="DNA polymerase delta subunit OB-fold" evidence="6">
    <location>
        <begin position="66"/>
        <end position="195"/>
    </location>
</feature>
<dbReference type="InterPro" id="IPR007185">
    <property type="entry name" value="DNA_pol_a/d/e_bsu"/>
</dbReference>
<evidence type="ECO:0000313" key="7">
    <source>
        <dbReference type="EMBL" id="QDZ22370.1"/>
    </source>
</evidence>
<dbReference type="InterPro" id="IPR024826">
    <property type="entry name" value="DNA_pol_delta/II_ssu"/>
</dbReference>
<dbReference type="Pfam" id="PF04042">
    <property type="entry name" value="DNA_pol_E_B"/>
    <property type="match status" value="1"/>
</dbReference>
<dbReference type="GO" id="GO:0003677">
    <property type="term" value="F:DNA binding"/>
    <property type="evidence" value="ECO:0007669"/>
    <property type="project" value="InterPro"/>
</dbReference>
<sequence length="468" mass="50617">MTGASARLFHTQVVREEAGSRTAADLPFATTTQADDVEGGGVERSRGSYKCRDDAYLVGDRVYNKQYAHLYFQRLQNLSPLVLDKVKAKWPTVPVRKILEVELGVECAVVGTVYKNMKLKPSVLDEYAKDKSLETHLASTKFVSGDDTLVLEDEGARMNLGCKGDSLDPADFVSGVCVAVRGTEEEGGNFVVKEVCLPGPARQEPVVPDSEAKYVALVSGLGLGDEKRDPLPLQLLADYVTGALGDYDGLAGKITRMVVVGNTLKEVGQVSMGEDKREASRGVGGLREADMFLTQIASSMPVDVMPGPTDPCNVSMPQQPLHRCLLPSTTCYSNVGRVTNPHGFEVDGVSFLGTSGQNIDDVMKYVAHEDRLGAMAATLEWCHSAPTAPDTLPCFPFVDQDPFVLKDCPHVYFAGNQPSLETGIAEGKEGQRVRLISLPSFAEKQTCVLVNLRDLSCHPIVFGSNLDQ</sequence>
<reference evidence="7 8" key="1">
    <citation type="submission" date="2018-07" db="EMBL/GenBank/DDBJ databases">
        <title>The complete nuclear genome of the prasinophyte Chloropicon primus (CCMP1205).</title>
        <authorList>
            <person name="Pombert J.-F."/>
            <person name="Otis C."/>
            <person name="Turmel M."/>
            <person name="Lemieux C."/>
        </authorList>
    </citation>
    <scope>NUCLEOTIDE SEQUENCE [LARGE SCALE GENOMIC DNA]</scope>
    <source>
        <strain evidence="7 8">CCMP1205</strain>
    </source>
</reference>
<evidence type="ECO:0000259" key="5">
    <source>
        <dbReference type="Pfam" id="PF04042"/>
    </source>
</evidence>
<gene>
    <name evidence="7" type="ORF">A3770_07p48880</name>
</gene>
<dbReference type="EMBL" id="CP031040">
    <property type="protein sequence ID" value="QDZ22370.1"/>
    <property type="molecule type" value="Genomic_DNA"/>
</dbReference>
<dbReference type="Gene3D" id="2.40.50.430">
    <property type="match status" value="1"/>
</dbReference>
<dbReference type="PANTHER" id="PTHR10416:SF0">
    <property type="entry name" value="DNA POLYMERASE DELTA SUBUNIT 2"/>
    <property type="match status" value="1"/>
</dbReference>
<dbReference type="OrthoDB" id="3763at2759"/>